<dbReference type="InterPro" id="IPR002941">
    <property type="entry name" value="DNA_methylase_N4/N6"/>
</dbReference>
<feature type="compositionally biased region" description="Polar residues" evidence="7">
    <location>
        <begin position="1"/>
        <end position="11"/>
    </location>
</feature>
<dbReference type="CDD" id="cd02440">
    <property type="entry name" value="AdoMet_MTases"/>
    <property type="match status" value="1"/>
</dbReference>
<feature type="compositionally biased region" description="Basic and acidic residues" evidence="7">
    <location>
        <begin position="728"/>
        <end position="746"/>
    </location>
</feature>
<dbReference type="GO" id="GO:0009307">
    <property type="term" value="P:DNA restriction-modification system"/>
    <property type="evidence" value="ECO:0007669"/>
    <property type="project" value="UniProtKB-KW"/>
</dbReference>
<comment type="similarity">
    <text evidence="6">Belongs to the class I-like SAM-binding methyltransferase superfamily. C5-methyltransferase family.</text>
</comment>
<dbReference type="GO" id="GO:0032259">
    <property type="term" value="P:methylation"/>
    <property type="evidence" value="ECO:0007669"/>
    <property type="project" value="UniProtKB-KW"/>
</dbReference>
<gene>
    <name evidence="9" type="ORF">ATK36_5341</name>
</gene>
<dbReference type="GO" id="GO:0003886">
    <property type="term" value="F:DNA (cytosine-5-)-methyltransferase activity"/>
    <property type="evidence" value="ECO:0007669"/>
    <property type="project" value="UniProtKB-EC"/>
</dbReference>
<dbReference type="InterPro" id="IPR050390">
    <property type="entry name" value="C5-Methyltransferase"/>
</dbReference>
<evidence type="ECO:0000256" key="1">
    <source>
        <dbReference type="ARBA" id="ARBA00011975"/>
    </source>
</evidence>
<evidence type="ECO:0000256" key="4">
    <source>
        <dbReference type="ARBA" id="ARBA00022691"/>
    </source>
</evidence>
<organism evidence="9 10">
    <name type="scientific">Amycolatopsis sulphurea</name>
    <dbReference type="NCBI Taxonomy" id="76022"/>
    <lineage>
        <taxon>Bacteria</taxon>
        <taxon>Bacillati</taxon>
        <taxon>Actinomycetota</taxon>
        <taxon>Actinomycetes</taxon>
        <taxon>Pseudonocardiales</taxon>
        <taxon>Pseudonocardiaceae</taxon>
        <taxon>Amycolatopsis</taxon>
    </lineage>
</organism>
<dbReference type="GO" id="GO:0003677">
    <property type="term" value="F:DNA binding"/>
    <property type="evidence" value="ECO:0007669"/>
    <property type="project" value="InterPro"/>
</dbReference>
<accession>A0A2A9FI64</accession>
<name>A0A2A9FI64_9PSEU</name>
<evidence type="ECO:0000256" key="6">
    <source>
        <dbReference type="PROSITE-ProRule" id="PRU01016"/>
    </source>
</evidence>
<feature type="compositionally biased region" description="Basic and acidic residues" evidence="7">
    <location>
        <begin position="12"/>
        <end position="28"/>
    </location>
</feature>
<reference evidence="9 10" key="1">
    <citation type="submission" date="2017-10" db="EMBL/GenBank/DDBJ databases">
        <title>Sequencing the genomes of 1000 actinobacteria strains.</title>
        <authorList>
            <person name="Klenk H.-P."/>
        </authorList>
    </citation>
    <scope>NUCLEOTIDE SEQUENCE [LARGE SCALE GENOMIC DNA]</scope>
    <source>
        <strain evidence="9 10">DSM 46092</strain>
    </source>
</reference>
<evidence type="ECO:0000313" key="9">
    <source>
        <dbReference type="EMBL" id="PFG50135.1"/>
    </source>
</evidence>
<dbReference type="InterPro" id="IPR018117">
    <property type="entry name" value="C5_DNA_meth_AS"/>
</dbReference>
<keyword evidence="10" id="KW-1185">Reference proteome</keyword>
<dbReference type="Proteomes" id="UP000243542">
    <property type="component" value="Unassembled WGS sequence"/>
</dbReference>
<dbReference type="Pfam" id="PF01555">
    <property type="entry name" value="N6_N4_Mtase"/>
    <property type="match status" value="1"/>
</dbReference>
<dbReference type="PRINTS" id="PR00508">
    <property type="entry name" value="S21N4MTFRASE"/>
</dbReference>
<dbReference type="EMBL" id="PDJK01000002">
    <property type="protein sequence ID" value="PFG50135.1"/>
    <property type="molecule type" value="Genomic_DNA"/>
</dbReference>
<sequence>MNSAHVPNHTQPGDHRQEGTTVADDRFPRALSDTRTNPVPAGAESPVDGPTQRVPRALIDDLDGTTGAPPERVADDSAGDVAVSVWTTAQTSPAAQRKGRYTPESTAHPAKMLPAVAAHAIAHYTEPGDLVLDPMCGIGTTLVEALHAGRRAVGIEYEPHWVDVARANLALAHDLGVEHEGRVFHGDARQIASLLPPEYVGQAALVVTSPPYGPSTHGQVSVTPGAGVQKYHHRYGNTLDRGNLANIGHHRLLAGFTRILAGLTTYLRPGGHIAITIRPWREHAELIDLPSQILACGLHAGLIPVERSVALLARAAEHDLVARGSFFQRDFIRKQREAGLPLHLISHEDVLIFRTALRRSAGSGISTDRQNSRRFLTVRGATHREPEVRVRCVEELGGMTTRPRRTRARSGRDSVPALVAVTTTAAGAVRAATSPTMQDDATQNVSAVASHGPVVGSVCTGYLGLDLGVLAALGGGRIAWVADPDPHIAQILAARLPGVPNLGDVRAIDWAAVEPVDVLTAGFPCQDISAAGRRAGIENGARSGLWTDIVAGVRLLRPALLVVENVAALRWKGGGLHRVLGDLAEAGYDALWRSVRAADIGAAHRRERVFLCAWPRAGAAERGGGDAADADRARRFLQRRLGGQPTGRPVAVGPVAVAADTDRLGLEELHPQDAEWWAIAARRSAAATDAEGVGHRHGRASGEGRVPDADVTAGAPTGRPRSVPADASGDRRDERLPGATRVEGRPDAALSGDAPARPESGRRHLVAIADTNLDSSPAAHREGDWGNYAPAIRRWEQVLGRPAPFPTQPGVHGRPVLAPAFVEWLQGLEPGWVTGLPLPRTAQLRALGNGVVPQQATYAVGLLLADLAVLLGASSTEHAGYVEEANAA</sequence>
<keyword evidence="2 6" id="KW-0489">Methyltransferase</keyword>
<feature type="region of interest" description="Disordered" evidence="7">
    <location>
        <begin position="1"/>
        <end position="53"/>
    </location>
</feature>
<evidence type="ECO:0000259" key="8">
    <source>
        <dbReference type="Pfam" id="PF01555"/>
    </source>
</evidence>
<dbReference type="InterPro" id="IPR001525">
    <property type="entry name" value="C5_MeTfrase"/>
</dbReference>
<keyword evidence="4 6" id="KW-0949">S-adenosyl-L-methionine</keyword>
<dbReference type="InterPro" id="IPR001091">
    <property type="entry name" value="RM_Methyltransferase"/>
</dbReference>
<feature type="domain" description="DNA methylase N-4/N-6" evidence="8">
    <location>
        <begin position="79"/>
        <end position="165"/>
    </location>
</feature>
<dbReference type="PROSITE" id="PS51679">
    <property type="entry name" value="SAM_MT_C5"/>
    <property type="match status" value="1"/>
</dbReference>
<protein>
    <recommendedName>
        <fullName evidence="1">DNA (cytosine-5-)-methyltransferase</fullName>
        <ecNumber evidence="1">2.1.1.37</ecNumber>
    </recommendedName>
</protein>
<dbReference type="PANTHER" id="PTHR10629:SF52">
    <property type="entry name" value="DNA (CYTOSINE-5)-METHYLTRANSFERASE 1"/>
    <property type="match status" value="1"/>
</dbReference>
<evidence type="ECO:0000256" key="3">
    <source>
        <dbReference type="ARBA" id="ARBA00022679"/>
    </source>
</evidence>
<dbReference type="GO" id="GO:0008170">
    <property type="term" value="F:N-methyltransferase activity"/>
    <property type="evidence" value="ECO:0007669"/>
    <property type="project" value="InterPro"/>
</dbReference>
<evidence type="ECO:0000313" key="10">
    <source>
        <dbReference type="Proteomes" id="UP000243542"/>
    </source>
</evidence>
<keyword evidence="5" id="KW-0680">Restriction system</keyword>
<proteinExistence type="inferred from homology"/>
<dbReference type="PROSITE" id="PS00094">
    <property type="entry name" value="C5_MTASE_1"/>
    <property type="match status" value="1"/>
</dbReference>
<evidence type="ECO:0000256" key="5">
    <source>
        <dbReference type="ARBA" id="ARBA00022747"/>
    </source>
</evidence>
<feature type="region of interest" description="Disordered" evidence="7">
    <location>
        <begin position="688"/>
        <end position="761"/>
    </location>
</feature>
<dbReference type="Pfam" id="PF00145">
    <property type="entry name" value="DNA_methylase"/>
    <property type="match status" value="1"/>
</dbReference>
<dbReference type="InterPro" id="IPR029063">
    <property type="entry name" value="SAM-dependent_MTases_sf"/>
</dbReference>
<dbReference type="PANTHER" id="PTHR10629">
    <property type="entry name" value="CYTOSINE-SPECIFIC METHYLTRANSFERASE"/>
    <property type="match status" value="1"/>
</dbReference>
<dbReference type="AlphaFoldDB" id="A0A2A9FI64"/>
<dbReference type="GO" id="GO:0044027">
    <property type="term" value="P:negative regulation of gene expression via chromosomal CpG island methylation"/>
    <property type="evidence" value="ECO:0007669"/>
    <property type="project" value="TreeGrafter"/>
</dbReference>
<evidence type="ECO:0000256" key="7">
    <source>
        <dbReference type="SAM" id="MobiDB-lite"/>
    </source>
</evidence>
<dbReference type="Gene3D" id="3.40.50.150">
    <property type="entry name" value="Vaccinia Virus protein VP39"/>
    <property type="match status" value="3"/>
</dbReference>
<evidence type="ECO:0000256" key="2">
    <source>
        <dbReference type="ARBA" id="ARBA00022603"/>
    </source>
</evidence>
<feature type="active site" evidence="6">
    <location>
        <position position="525"/>
    </location>
</feature>
<comment type="caution">
    <text evidence="9">The sequence shown here is derived from an EMBL/GenBank/DDBJ whole genome shotgun (WGS) entry which is preliminary data.</text>
</comment>
<keyword evidence="3 6" id="KW-0808">Transferase</keyword>
<dbReference type="SUPFAM" id="SSF53335">
    <property type="entry name" value="S-adenosyl-L-methionine-dependent methyltransferases"/>
    <property type="match status" value="2"/>
</dbReference>
<dbReference type="EC" id="2.1.1.37" evidence="1"/>